<accession>A0A8J2KHF0</accession>
<proteinExistence type="predicted"/>
<evidence type="ECO:0000313" key="2">
    <source>
        <dbReference type="Proteomes" id="UP000708208"/>
    </source>
</evidence>
<sequence>HAGNRGVQSAFLKHRIGGAFRIPEQNEKYWDVHLTNHTVG</sequence>
<organism evidence="1 2">
    <name type="scientific">Allacma fusca</name>
    <dbReference type="NCBI Taxonomy" id="39272"/>
    <lineage>
        <taxon>Eukaryota</taxon>
        <taxon>Metazoa</taxon>
        <taxon>Ecdysozoa</taxon>
        <taxon>Arthropoda</taxon>
        <taxon>Hexapoda</taxon>
        <taxon>Collembola</taxon>
        <taxon>Symphypleona</taxon>
        <taxon>Sminthuridae</taxon>
        <taxon>Allacma</taxon>
    </lineage>
</organism>
<keyword evidence="2" id="KW-1185">Reference proteome</keyword>
<feature type="non-terminal residue" evidence="1">
    <location>
        <position position="1"/>
    </location>
</feature>
<dbReference type="AlphaFoldDB" id="A0A8J2KHF0"/>
<feature type="non-terminal residue" evidence="1">
    <location>
        <position position="40"/>
    </location>
</feature>
<dbReference type="EMBL" id="CAJVCH010134031">
    <property type="protein sequence ID" value="CAG7726325.1"/>
    <property type="molecule type" value="Genomic_DNA"/>
</dbReference>
<comment type="caution">
    <text evidence="1">The sequence shown here is derived from an EMBL/GenBank/DDBJ whole genome shotgun (WGS) entry which is preliminary data.</text>
</comment>
<dbReference type="Proteomes" id="UP000708208">
    <property type="component" value="Unassembled WGS sequence"/>
</dbReference>
<name>A0A8J2KHF0_9HEXA</name>
<gene>
    <name evidence="1" type="ORF">AFUS01_LOCUS15242</name>
</gene>
<reference evidence="1" key="1">
    <citation type="submission" date="2021-06" db="EMBL/GenBank/DDBJ databases">
        <authorList>
            <person name="Hodson N. C."/>
            <person name="Mongue J. A."/>
            <person name="Jaron S. K."/>
        </authorList>
    </citation>
    <scope>NUCLEOTIDE SEQUENCE</scope>
</reference>
<protein>
    <submittedName>
        <fullName evidence="1">Uncharacterized protein</fullName>
    </submittedName>
</protein>
<evidence type="ECO:0000313" key="1">
    <source>
        <dbReference type="EMBL" id="CAG7726325.1"/>
    </source>
</evidence>